<feature type="non-terminal residue" evidence="1">
    <location>
        <position position="1"/>
    </location>
</feature>
<accession>A0A392UXM0</accession>
<dbReference type="EMBL" id="LXQA010978153">
    <property type="protein sequence ID" value="MCI79641.1"/>
    <property type="molecule type" value="Genomic_DNA"/>
</dbReference>
<comment type="caution">
    <text evidence="1">The sequence shown here is derived from an EMBL/GenBank/DDBJ whole genome shotgun (WGS) entry which is preliminary data.</text>
</comment>
<dbReference type="Proteomes" id="UP000265520">
    <property type="component" value="Unassembled WGS sequence"/>
</dbReference>
<dbReference type="AlphaFoldDB" id="A0A392UXM0"/>
<keyword evidence="2" id="KW-1185">Reference proteome</keyword>
<sequence length="72" mass="7948">HIGCWTILDQPVSVVGICSAIYQTEAAMVLRILNFMRLKINLMVVLNVVEETDPNDLPLDQAVSNSLLKPLA</sequence>
<proteinExistence type="predicted"/>
<evidence type="ECO:0000313" key="1">
    <source>
        <dbReference type="EMBL" id="MCI79641.1"/>
    </source>
</evidence>
<evidence type="ECO:0000313" key="2">
    <source>
        <dbReference type="Proteomes" id="UP000265520"/>
    </source>
</evidence>
<organism evidence="1 2">
    <name type="scientific">Trifolium medium</name>
    <dbReference type="NCBI Taxonomy" id="97028"/>
    <lineage>
        <taxon>Eukaryota</taxon>
        <taxon>Viridiplantae</taxon>
        <taxon>Streptophyta</taxon>
        <taxon>Embryophyta</taxon>
        <taxon>Tracheophyta</taxon>
        <taxon>Spermatophyta</taxon>
        <taxon>Magnoliopsida</taxon>
        <taxon>eudicotyledons</taxon>
        <taxon>Gunneridae</taxon>
        <taxon>Pentapetalae</taxon>
        <taxon>rosids</taxon>
        <taxon>fabids</taxon>
        <taxon>Fabales</taxon>
        <taxon>Fabaceae</taxon>
        <taxon>Papilionoideae</taxon>
        <taxon>50 kb inversion clade</taxon>
        <taxon>NPAAA clade</taxon>
        <taxon>Hologalegina</taxon>
        <taxon>IRL clade</taxon>
        <taxon>Trifolieae</taxon>
        <taxon>Trifolium</taxon>
    </lineage>
</organism>
<reference evidence="1 2" key="1">
    <citation type="journal article" date="2018" name="Front. Plant Sci.">
        <title>Red Clover (Trifolium pratense) and Zigzag Clover (T. medium) - A Picture of Genomic Similarities and Differences.</title>
        <authorList>
            <person name="Dluhosova J."/>
            <person name="Istvanek J."/>
            <person name="Nedelnik J."/>
            <person name="Repkova J."/>
        </authorList>
    </citation>
    <scope>NUCLEOTIDE SEQUENCE [LARGE SCALE GENOMIC DNA]</scope>
    <source>
        <strain evidence="2">cv. 10/8</strain>
        <tissue evidence="1">Leaf</tissue>
    </source>
</reference>
<protein>
    <submittedName>
        <fullName evidence="1">Uncharacterized protein</fullName>
    </submittedName>
</protein>
<name>A0A392UXM0_9FABA</name>